<dbReference type="SUPFAM" id="SSF53800">
    <property type="entry name" value="Chelatase"/>
    <property type="match status" value="1"/>
</dbReference>
<evidence type="ECO:0000313" key="4">
    <source>
        <dbReference type="Proteomes" id="UP000269097"/>
    </source>
</evidence>
<dbReference type="RefSeq" id="WP_123043460.1">
    <property type="nucleotide sequence ID" value="NZ_CP033433.1"/>
</dbReference>
<dbReference type="GO" id="GO:0046872">
    <property type="term" value="F:metal ion binding"/>
    <property type="evidence" value="ECO:0007669"/>
    <property type="project" value="UniProtKB-KW"/>
</dbReference>
<dbReference type="CDD" id="cd03416">
    <property type="entry name" value="CbiX_SirB_N"/>
    <property type="match status" value="1"/>
</dbReference>
<dbReference type="Pfam" id="PF01903">
    <property type="entry name" value="CbiX"/>
    <property type="match status" value="2"/>
</dbReference>
<keyword evidence="1" id="KW-0479">Metal-binding</keyword>
<dbReference type="AlphaFoldDB" id="A0A3G3K6J1"/>
<protein>
    <submittedName>
        <fullName evidence="3">Cobalamin biosynthesis protein CbiX</fullName>
    </submittedName>
</protein>
<dbReference type="PANTHER" id="PTHR33542:SF3">
    <property type="entry name" value="SIROHYDROCHLORIN FERROCHELATASE, CHLOROPLASTIC"/>
    <property type="match status" value="1"/>
</dbReference>
<organism evidence="3 4">
    <name type="scientific">Cohnella candidum</name>
    <dbReference type="NCBI Taxonomy" id="2674991"/>
    <lineage>
        <taxon>Bacteria</taxon>
        <taxon>Bacillati</taxon>
        <taxon>Bacillota</taxon>
        <taxon>Bacilli</taxon>
        <taxon>Bacillales</taxon>
        <taxon>Paenibacillaceae</taxon>
        <taxon>Cohnella</taxon>
    </lineage>
</organism>
<reference evidence="3 4" key="1">
    <citation type="submission" date="2018-10" db="EMBL/GenBank/DDBJ databases">
        <title>Genome Sequence of Cohnella sp.</title>
        <authorList>
            <person name="Srinivasan S."/>
            <person name="Kim M.K."/>
        </authorList>
    </citation>
    <scope>NUCLEOTIDE SEQUENCE [LARGE SCALE GENOMIC DNA]</scope>
    <source>
        <strain evidence="3 4">18JY8-7</strain>
    </source>
</reference>
<keyword evidence="4" id="KW-1185">Reference proteome</keyword>
<dbReference type="Proteomes" id="UP000269097">
    <property type="component" value="Chromosome"/>
</dbReference>
<dbReference type="InterPro" id="IPR002762">
    <property type="entry name" value="CbiX-like"/>
</dbReference>
<dbReference type="KEGG" id="coh:EAV92_24245"/>
<dbReference type="EMBL" id="CP033433">
    <property type="protein sequence ID" value="AYQ75379.1"/>
    <property type="molecule type" value="Genomic_DNA"/>
</dbReference>
<dbReference type="PANTHER" id="PTHR33542">
    <property type="entry name" value="SIROHYDROCHLORIN FERROCHELATASE, CHLOROPLASTIC"/>
    <property type="match status" value="1"/>
</dbReference>
<dbReference type="GO" id="GO:0016829">
    <property type="term" value="F:lyase activity"/>
    <property type="evidence" value="ECO:0007669"/>
    <property type="project" value="UniProtKB-KW"/>
</dbReference>
<evidence type="ECO:0000256" key="2">
    <source>
        <dbReference type="ARBA" id="ARBA00023239"/>
    </source>
</evidence>
<proteinExistence type="predicted"/>
<dbReference type="InterPro" id="IPR050963">
    <property type="entry name" value="Sirohydro_Cobaltochel/CbiX"/>
</dbReference>
<accession>A0A3G3K6J1</accession>
<keyword evidence="2" id="KW-0456">Lyase</keyword>
<evidence type="ECO:0000313" key="3">
    <source>
        <dbReference type="EMBL" id="AYQ75379.1"/>
    </source>
</evidence>
<gene>
    <name evidence="3" type="ORF">EAV92_24245</name>
</gene>
<evidence type="ECO:0000256" key="1">
    <source>
        <dbReference type="ARBA" id="ARBA00022723"/>
    </source>
</evidence>
<sequence length="260" mass="28495">MARKPGILVISHGSRESGWVAAVDHTVNAARAGLPAGTPVETAFLELVEGRLIQDGLDRLEAAGVTEVLAVPMFLSSGSTHVDEIGWALGAYPEVRTETDLEPFRVGAELTYGRPIDDDPEIVDILLERLSGLSEDPARECVLLIAHGSEWPGFHEAWRRGLSSLASSIRERGGYAETAFAMLRPDMVADTVGKLRERNPGAEVIALPVFLSEGYFTKEAIPRRLEGLGCRYDGKTLMPHPLVAKWLERQASEWLRSRQT</sequence>
<name>A0A3G3K6J1_9BACL</name>
<dbReference type="Gene3D" id="3.40.50.1400">
    <property type="match status" value="2"/>
</dbReference>